<dbReference type="GO" id="GO:0016787">
    <property type="term" value="F:hydrolase activity"/>
    <property type="evidence" value="ECO:0007669"/>
    <property type="project" value="UniProtKB-KW"/>
</dbReference>
<dbReference type="GO" id="GO:0004521">
    <property type="term" value="F:RNA endonuclease activity"/>
    <property type="evidence" value="ECO:0007669"/>
    <property type="project" value="InterPro"/>
</dbReference>
<sequence length="293" mass="32980">MNVKSMTGFGRGESESGGRSWNAELRCVNNRHLDIHIKLPRGYGMLEERLRKKIASMHQRGRVDLLLSVSGDFSDLLKVQVNSRLARGYQEGLLTLAGELGIDEQPSLQELAAYPDVLVLEQQSEDEEAAWQLVGDAVDMALADCLEMRSREGEAMAEDLTSRLDNFDEVVGQIEASVPALLEDRQKGLAERLAKILDRIQLDEQRLAQEVAILADKTDVTEEIVRLRSHIEQFRVFLSAAEPVGRKLDFLIQEFLREVNTMASKINDATIAHLTVDLKGELEKMREQVQNIE</sequence>
<gene>
    <name evidence="8" type="ORF">H8E79_06600</name>
</gene>
<dbReference type="Proteomes" id="UP000599024">
    <property type="component" value="Unassembled WGS sequence"/>
</dbReference>
<evidence type="ECO:0000256" key="1">
    <source>
        <dbReference type="ARBA" id="ARBA00001968"/>
    </source>
</evidence>
<dbReference type="AlphaFoldDB" id="A0A8J6NC32"/>
<keyword evidence="3" id="KW-0255">Endonuclease</keyword>
<keyword evidence="4" id="KW-0378">Hydrolase</keyword>
<evidence type="ECO:0000256" key="4">
    <source>
        <dbReference type="ARBA" id="ARBA00022801"/>
    </source>
</evidence>
<dbReference type="EMBL" id="JACNLK010000054">
    <property type="protein sequence ID" value="MBC8208820.1"/>
    <property type="molecule type" value="Genomic_DNA"/>
</dbReference>
<evidence type="ECO:0000256" key="2">
    <source>
        <dbReference type="ARBA" id="ARBA00022722"/>
    </source>
</evidence>
<name>A0A8J6NC32_9BACT</name>
<dbReference type="Pfam" id="PF03755">
    <property type="entry name" value="YicC-like_N"/>
    <property type="match status" value="1"/>
</dbReference>
<comment type="cofactor">
    <cofactor evidence="1">
        <name>a divalent metal cation</name>
        <dbReference type="ChEBI" id="CHEBI:60240"/>
    </cofactor>
</comment>
<evidence type="ECO:0000313" key="9">
    <source>
        <dbReference type="Proteomes" id="UP000599024"/>
    </source>
</evidence>
<proteinExistence type="inferred from homology"/>
<dbReference type="NCBIfam" id="TIGR00255">
    <property type="entry name" value="YicC/YloC family endoribonuclease"/>
    <property type="match status" value="1"/>
</dbReference>
<dbReference type="InterPro" id="IPR005229">
    <property type="entry name" value="YicC/YloC-like"/>
</dbReference>
<dbReference type="Pfam" id="PF08340">
    <property type="entry name" value="YicC-like_C"/>
    <property type="match status" value="1"/>
</dbReference>
<protein>
    <submittedName>
        <fullName evidence="8">YicC family protein</fullName>
    </submittedName>
</protein>
<evidence type="ECO:0000313" key="8">
    <source>
        <dbReference type="EMBL" id="MBC8208820.1"/>
    </source>
</evidence>
<dbReference type="PANTHER" id="PTHR30636">
    <property type="entry name" value="UPF0701 PROTEIN YICC"/>
    <property type="match status" value="1"/>
</dbReference>
<evidence type="ECO:0000256" key="3">
    <source>
        <dbReference type="ARBA" id="ARBA00022759"/>
    </source>
</evidence>
<feature type="domain" description="Endoribonuclease YicC-like C-terminal" evidence="7">
    <location>
        <begin position="174"/>
        <end position="293"/>
    </location>
</feature>
<organism evidence="8 9">
    <name type="scientific">Candidatus Desulfatifera sulfidica</name>
    <dbReference type="NCBI Taxonomy" id="2841691"/>
    <lineage>
        <taxon>Bacteria</taxon>
        <taxon>Pseudomonadati</taxon>
        <taxon>Thermodesulfobacteriota</taxon>
        <taxon>Desulfobulbia</taxon>
        <taxon>Desulfobulbales</taxon>
        <taxon>Desulfobulbaceae</taxon>
        <taxon>Candidatus Desulfatifera</taxon>
    </lineage>
</organism>
<reference evidence="8 9" key="1">
    <citation type="submission" date="2020-08" db="EMBL/GenBank/DDBJ databases">
        <title>Bridging the membrane lipid divide: bacteria of the FCB group superphylum have the potential to synthesize archaeal ether lipids.</title>
        <authorList>
            <person name="Villanueva L."/>
            <person name="Von Meijenfeldt F.A.B."/>
            <person name="Westbye A.B."/>
            <person name="Yadav S."/>
            <person name="Hopmans E.C."/>
            <person name="Dutilh B.E."/>
            <person name="Sinninghe Damste J.S."/>
        </authorList>
    </citation>
    <scope>NUCLEOTIDE SEQUENCE [LARGE SCALE GENOMIC DNA]</scope>
    <source>
        <strain evidence="8">NIOZ-UU81</strain>
    </source>
</reference>
<evidence type="ECO:0000259" key="6">
    <source>
        <dbReference type="Pfam" id="PF03755"/>
    </source>
</evidence>
<feature type="domain" description="Endoribonuclease YicC-like N-terminal" evidence="6">
    <location>
        <begin position="3"/>
        <end position="157"/>
    </location>
</feature>
<comment type="caution">
    <text evidence="8">The sequence shown here is derived from an EMBL/GenBank/DDBJ whole genome shotgun (WGS) entry which is preliminary data.</text>
</comment>
<keyword evidence="2" id="KW-0540">Nuclease</keyword>
<dbReference type="InterPro" id="IPR013551">
    <property type="entry name" value="YicC-like_C"/>
</dbReference>
<dbReference type="PANTHER" id="PTHR30636:SF3">
    <property type="entry name" value="UPF0701 PROTEIN YICC"/>
    <property type="match status" value="1"/>
</dbReference>
<dbReference type="InterPro" id="IPR013527">
    <property type="entry name" value="YicC-like_N"/>
</dbReference>
<comment type="similarity">
    <text evidence="5">Belongs to the YicC/YloC family.</text>
</comment>
<evidence type="ECO:0000259" key="7">
    <source>
        <dbReference type="Pfam" id="PF08340"/>
    </source>
</evidence>
<accession>A0A8J6NC32</accession>
<evidence type="ECO:0000256" key="5">
    <source>
        <dbReference type="ARBA" id="ARBA00035648"/>
    </source>
</evidence>